<sequence>MASVGSRPSSRRRALAVAALSVGLGSAQFQFEIPAGMFEQMHGMGGGGRMGGGGGGRPRGPSAPQGVHDNFDWLKASSWNWNNWRDVRFGADGRFEAPTPDCERGGCKWSADETTVYIRWGEAGLHKLKPTAMEAAPGTKLKGKRVQDGERCTATFLSKDERDEDLDLYEVLGIDDEVDQKAIKKAYRKLSLKFHPDKCAKDIEVPKVGGDEGETETVECAKMMNRVNLAYEVLGDEDKRILYDTGGLESVKEGIEEDEGGGGGMDPFSMLFGGGQQRKRGGGKRGQDAHVELAVSLEDMYLGNVVDAAITRRVVCRKCAGKKDGKCAGCGRCPNEVRMVQREMRPGMIVQQQEEVQSKEKCKNEETVLKAHVEQGMDNGAELTFPRMSEQLPGQIPGNIIMALKQKPHAKFTRKGNDLHMDMVITLKEALLGFSRKFDHLDGHPVVVSSSKITKPAEVKRMKGEGMPIHNFPSEHGDLFVKFQFKMPNQLSEEQKTLIGQIFDQ</sequence>
<dbReference type="CDD" id="cd10747">
    <property type="entry name" value="DnaJ_C"/>
    <property type="match status" value="1"/>
</dbReference>
<dbReference type="Gene3D" id="2.60.260.20">
    <property type="entry name" value="Urease metallochaperone UreE, N-terminal domain"/>
    <property type="match status" value="2"/>
</dbReference>
<dbReference type="Proteomes" id="UP001363151">
    <property type="component" value="Unassembled WGS sequence"/>
</dbReference>
<dbReference type="InterPro" id="IPR044713">
    <property type="entry name" value="DNJA1/2-like"/>
</dbReference>
<dbReference type="SUPFAM" id="SSF49493">
    <property type="entry name" value="HSP40/DnaJ peptide-binding domain"/>
    <property type="match status" value="2"/>
</dbReference>
<dbReference type="SMART" id="SM00271">
    <property type="entry name" value="DnaJ"/>
    <property type="match status" value="1"/>
</dbReference>
<dbReference type="Pfam" id="PF00226">
    <property type="entry name" value="DnaJ"/>
    <property type="match status" value="1"/>
</dbReference>
<dbReference type="InterPro" id="IPR002939">
    <property type="entry name" value="DnaJ_C"/>
</dbReference>
<evidence type="ECO:0000313" key="2">
    <source>
        <dbReference type="EMBL" id="KAK7242811.1"/>
    </source>
</evidence>
<feature type="domain" description="J" evidence="1">
    <location>
        <begin position="167"/>
        <end position="247"/>
    </location>
</feature>
<comment type="caution">
    <text evidence="2">The sequence shown here is derived from an EMBL/GenBank/DDBJ whole genome shotgun (WGS) entry which is preliminary data.</text>
</comment>
<dbReference type="Gene3D" id="1.10.287.110">
    <property type="entry name" value="DnaJ domain"/>
    <property type="match status" value="1"/>
</dbReference>
<dbReference type="PANTHER" id="PTHR43888">
    <property type="entry name" value="DNAJ-LIKE-2, ISOFORM A-RELATED"/>
    <property type="match status" value="1"/>
</dbReference>
<dbReference type="PROSITE" id="PS50076">
    <property type="entry name" value="DNAJ_2"/>
    <property type="match status" value="1"/>
</dbReference>
<dbReference type="PRINTS" id="PR00625">
    <property type="entry name" value="JDOMAIN"/>
</dbReference>
<reference evidence="2 3" key="1">
    <citation type="submission" date="2024-03" db="EMBL/GenBank/DDBJ databases">
        <title>Aureococcus anophagefferens CCMP1851 and Kratosvirus quantuckense: Draft genome of a second virus-susceptible host strain in the model system.</title>
        <authorList>
            <person name="Chase E."/>
            <person name="Truchon A.R."/>
            <person name="Schepens W."/>
            <person name="Wilhelm S.W."/>
        </authorList>
    </citation>
    <scope>NUCLEOTIDE SEQUENCE [LARGE SCALE GENOMIC DNA]</scope>
    <source>
        <strain evidence="2 3">CCMP1851</strain>
    </source>
</reference>
<dbReference type="EMBL" id="JBBJCI010000140">
    <property type="protein sequence ID" value="KAK7242811.1"/>
    <property type="molecule type" value="Genomic_DNA"/>
</dbReference>
<dbReference type="InterPro" id="IPR008971">
    <property type="entry name" value="HSP40/DnaJ_pept-bd"/>
</dbReference>
<dbReference type="CDD" id="cd06257">
    <property type="entry name" value="DnaJ"/>
    <property type="match status" value="1"/>
</dbReference>
<evidence type="ECO:0000313" key="3">
    <source>
        <dbReference type="Proteomes" id="UP001363151"/>
    </source>
</evidence>
<gene>
    <name evidence="2" type="ORF">SO694_00015242</name>
</gene>
<dbReference type="Pfam" id="PF01556">
    <property type="entry name" value="DnaJ_C"/>
    <property type="match status" value="1"/>
</dbReference>
<organism evidence="2 3">
    <name type="scientific">Aureococcus anophagefferens</name>
    <name type="common">Harmful bloom alga</name>
    <dbReference type="NCBI Taxonomy" id="44056"/>
    <lineage>
        <taxon>Eukaryota</taxon>
        <taxon>Sar</taxon>
        <taxon>Stramenopiles</taxon>
        <taxon>Ochrophyta</taxon>
        <taxon>Pelagophyceae</taxon>
        <taxon>Pelagomonadales</taxon>
        <taxon>Pelagomonadaceae</taxon>
        <taxon>Aureococcus</taxon>
    </lineage>
</organism>
<accession>A0ABR1G3I8</accession>
<protein>
    <submittedName>
        <fullName evidence="2">DnaJ-like protein</fullName>
    </submittedName>
</protein>
<proteinExistence type="predicted"/>
<keyword evidence="3" id="KW-1185">Reference proteome</keyword>
<evidence type="ECO:0000259" key="1">
    <source>
        <dbReference type="PROSITE" id="PS50076"/>
    </source>
</evidence>
<name>A0ABR1G3I8_AURAN</name>
<dbReference type="SUPFAM" id="SSF46565">
    <property type="entry name" value="Chaperone J-domain"/>
    <property type="match status" value="1"/>
</dbReference>
<dbReference type="InterPro" id="IPR036869">
    <property type="entry name" value="J_dom_sf"/>
</dbReference>
<dbReference type="InterPro" id="IPR001623">
    <property type="entry name" value="DnaJ_domain"/>
</dbReference>